<dbReference type="KEGG" id="sla:SERLADRAFT_414901"/>
<dbReference type="PANTHER" id="PTHR46206">
    <property type="entry name" value="CYTOCHROME P450"/>
    <property type="match status" value="1"/>
</dbReference>
<dbReference type="HOGENOM" id="CLU_022195_0_2_1"/>
<dbReference type="RefSeq" id="XP_007317346.1">
    <property type="nucleotide sequence ID" value="XM_007317284.1"/>
</dbReference>
<dbReference type="SUPFAM" id="SSF48264">
    <property type="entry name" value="Cytochrome P450"/>
    <property type="match status" value="1"/>
</dbReference>
<evidence type="ECO:0008006" key="8">
    <source>
        <dbReference type="Google" id="ProtNLM"/>
    </source>
</evidence>
<keyword evidence="5 6" id="KW-0408">Iron</keyword>
<evidence type="ECO:0000256" key="3">
    <source>
        <dbReference type="ARBA" id="ARBA00022723"/>
    </source>
</evidence>
<dbReference type="AlphaFoldDB" id="F8NUK4"/>
<dbReference type="Gene3D" id="1.10.630.10">
    <property type="entry name" value="Cytochrome P450"/>
    <property type="match status" value="1"/>
</dbReference>
<evidence type="ECO:0000256" key="2">
    <source>
        <dbReference type="ARBA" id="ARBA00010617"/>
    </source>
</evidence>
<dbReference type="GeneID" id="18813328"/>
<evidence type="ECO:0000256" key="4">
    <source>
        <dbReference type="ARBA" id="ARBA00023002"/>
    </source>
</evidence>
<dbReference type="InterPro" id="IPR036396">
    <property type="entry name" value="Cyt_P450_sf"/>
</dbReference>
<gene>
    <name evidence="7" type="ORF">SERLADRAFT_414901</name>
</gene>
<keyword evidence="3 6" id="KW-0479">Metal-binding</keyword>
<protein>
    <recommendedName>
        <fullName evidence="8">Cytochrome P450</fullName>
    </recommendedName>
</protein>
<accession>F8NUK4</accession>
<evidence type="ECO:0000313" key="7">
    <source>
        <dbReference type="EMBL" id="EGO25224.1"/>
    </source>
</evidence>
<keyword evidence="6" id="KW-0349">Heme</keyword>
<dbReference type="PRINTS" id="PR00465">
    <property type="entry name" value="EP450IV"/>
</dbReference>
<feature type="binding site" description="axial binding residue" evidence="6">
    <location>
        <position position="442"/>
    </location>
    <ligand>
        <name>heme</name>
        <dbReference type="ChEBI" id="CHEBI:30413"/>
    </ligand>
    <ligandPart>
        <name>Fe</name>
        <dbReference type="ChEBI" id="CHEBI:18248"/>
    </ligandPart>
</feature>
<dbReference type="CDD" id="cd11041">
    <property type="entry name" value="CYP503A1-like"/>
    <property type="match status" value="1"/>
</dbReference>
<evidence type="ECO:0000256" key="6">
    <source>
        <dbReference type="PIRSR" id="PIRSR602403-1"/>
    </source>
</evidence>
<evidence type="ECO:0000256" key="1">
    <source>
        <dbReference type="ARBA" id="ARBA00001971"/>
    </source>
</evidence>
<name>F8NUK4_SERL9</name>
<dbReference type="GO" id="GO:0004497">
    <property type="term" value="F:monooxygenase activity"/>
    <property type="evidence" value="ECO:0007669"/>
    <property type="project" value="InterPro"/>
</dbReference>
<dbReference type="EMBL" id="GL945433">
    <property type="protein sequence ID" value="EGO25224.1"/>
    <property type="molecule type" value="Genomic_DNA"/>
</dbReference>
<dbReference type="OrthoDB" id="1844152at2759"/>
<comment type="similarity">
    <text evidence="2">Belongs to the cytochrome P450 family.</text>
</comment>
<evidence type="ECO:0000256" key="5">
    <source>
        <dbReference type="ARBA" id="ARBA00023004"/>
    </source>
</evidence>
<dbReference type="Pfam" id="PF00067">
    <property type="entry name" value="p450"/>
    <property type="match status" value="1"/>
</dbReference>
<keyword evidence="4" id="KW-0560">Oxidoreductase</keyword>
<reference evidence="7" key="1">
    <citation type="submission" date="2011-04" db="EMBL/GenBank/DDBJ databases">
        <title>Evolution of plant cell wall degrading machinery underlies the functional diversity of forest fungi.</title>
        <authorList>
            <consortium name="US DOE Joint Genome Institute (JGI-PGF)"/>
            <person name="Eastwood D.C."/>
            <person name="Floudas D."/>
            <person name="Binder M."/>
            <person name="Majcherczyk A."/>
            <person name="Schneider P."/>
            <person name="Aerts A."/>
            <person name="Asiegbu F.O."/>
            <person name="Baker S.E."/>
            <person name="Barry K."/>
            <person name="Bendiksby M."/>
            <person name="Blumentritt M."/>
            <person name="Coutinho P.M."/>
            <person name="Cullen D."/>
            <person name="Cullen D."/>
            <person name="Gathman A."/>
            <person name="Goodell B."/>
            <person name="Henrissat B."/>
            <person name="Ihrmark K."/>
            <person name="Kauserud H."/>
            <person name="Kohler A."/>
            <person name="LaButti K."/>
            <person name="Lapidus A."/>
            <person name="Lavin J.L."/>
            <person name="Lee Y.-H."/>
            <person name="Lindquist E."/>
            <person name="Lilly W."/>
            <person name="Lucas S."/>
            <person name="Morin E."/>
            <person name="Murat C."/>
            <person name="Oguiza J.A."/>
            <person name="Park J."/>
            <person name="Pisabarro A.G."/>
            <person name="Riley R."/>
            <person name="Rosling A."/>
            <person name="Salamov A."/>
            <person name="Schmidt O."/>
            <person name="Schmutz J."/>
            <person name="Skrede I."/>
            <person name="Stenlid J."/>
            <person name="Wiebenga A."/>
            <person name="Xie X."/>
            <person name="Kues U."/>
            <person name="Hibbett D.S."/>
            <person name="Hoffmeister D."/>
            <person name="Hogberg N."/>
            <person name="Martin F."/>
            <person name="Grigoriev I.V."/>
            <person name="Watkinson S.C."/>
        </authorList>
    </citation>
    <scope>NUCLEOTIDE SEQUENCE</scope>
    <source>
        <strain evidence="7">S7.9</strain>
    </source>
</reference>
<organism>
    <name type="scientific">Serpula lacrymans var. lacrymans (strain S7.9)</name>
    <name type="common">Dry rot fungus</name>
    <dbReference type="NCBI Taxonomy" id="578457"/>
    <lineage>
        <taxon>Eukaryota</taxon>
        <taxon>Fungi</taxon>
        <taxon>Dikarya</taxon>
        <taxon>Basidiomycota</taxon>
        <taxon>Agaricomycotina</taxon>
        <taxon>Agaricomycetes</taxon>
        <taxon>Agaricomycetidae</taxon>
        <taxon>Boletales</taxon>
        <taxon>Coniophorineae</taxon>
        <taxon>Serpulaceae</taxon>
        <taxon>Serpula</taxon>
    </lineage>
</organism>
<comment type="cofactor">
    <cofactor evidence="1 6">
        <name>heme</name>
        <dbReference type="ChEBI" id="CHEBI:30413"/>
    </cofactor>
</comment>
<dbReference type="Proteomes" id="UP000008064">
    <property type="component" value="Unassembled WGS sequence"/>
</dbReference>
<proteinExistence type="inferred from homology"/>
<dbReference type="InterPro" id="IPR001128">
    <property type="entry name" value="Cyt_P450"/>
</dbReference>
<dbReference type="InterPro" id="IPR002403">
    <property type="entry name" value="Cyt_P450_E_grp-IV"/>
</dbReference>
<dbReference type="GO" id="GO:0016705">
    <property type="term" value="F:oxidoreductase activity, acting on paired donors, with incorporation or reduction of molecular oxygen"/>
    <property type="evidence" value="ECO:0007669"/>
    <property type="project" value="InterPro"/>
</dbReference>
<sequence>MLQYVSLLSCALFTLFLSFAISRYLRRPNLDSIPTVGPGGLLTSYWGALVFLFHARETLQKGYTNYKGMAFKVPGLFYWNVILSGPKLVEEIRKAPEDYLSAREGFSDILKPKYTLGHETIHNPYHVSVILTQLTRNLAARFPDIIDEIKTSFDDNIQLVDYEWKSVPAYETIVRVVCRTSNRVFVGLPLCRDPDWNDLVSGFALDVVKVAVTIGLFPDFVAPFVGRLLSNLPRSVRRGMKHLQPIIEERQKNLDEYGSDWDEKPNDMLSWLMDEAEGEECSVQNLTRRMLTINFSAIHTSSINFTHALFYLAANPQYVEPLREEVEATIEEEGWSKNAIAKMRKVDSFLKETLRFEGLSFVSMLRKAVKDFTFSDGTLVPAGSMVSVASFPTHRDNETYENADVFDPFRFANEKQVKEQACQQMVSTNPEFLTFGHGKNACPGRFFAATELKAMLAHIVVTYDVKFENKGLRPANITFGAANSPNTKAKIMFRKRVV</sequence>
<dbReference type="GO" id="GO:0005506">
    <property type="term" value="F:iron ion binding"/>
    <property type="evidence" value="ECO:0007669"/>
    <property type="project" value="InterPro"/>
</dbReference>
<dbReference type="GO" id="GO:0020037">
    <property type="term" value="F:heme binding"/>
    <property type="evidence" value="ECO:0007669"/>
    <property type="project" value="InterPro"/>
</dbReference>